<keyword evidence="3" id="KW-1185">Reference proteome</keyword>
<evidence type="ECO:0000313" key="2">
    <source>
        <dbReference type="EMBL" id="OAN15415.1"/>
    </source>
</evidence>
<comment type="caution">
    <text evidence="2">The sequence shown here is derived from an EMBL/GenBank/DDBJ whole genome shotgun (WGS) entry which is preliminary data.</text>
</comment>
<feature type="transmembrane region" description="Helical" evidence="1">
    <location>
        <begin position="122"/>
        <end position="143"/>
    </location>
</feature>
<keyword evidence="1" id="KW-0472">Membrane</keyword>
<keyword evidence="1" id="KW-1133">Transmembrane helix</keyword>
<feature type="transmembrane region" description="Helical" evidence="1">
    <location>
        <begin position="93"/>
        <end position="116"/>
    </location>
</feature>
<accession>A0ABX2VC46</accession>
<protein>
    <recommendedName>
        <fullName evidence="4">Transport permease protein</fullName>
    </recommendedName>
</protein>
<reference evidence="2 3" key="1">
    <citation type="submission" date="2016-03" db="EMBL/GenBank/DDBJ databases">
        <authorList>
            <person name="Cho S.-Y."/>
            <person name="Lim S."/>
            <person name="Kim H."/>
            <person name="Soh E.H."/>
            <person name="Moon J.S."/>
        </authorList>
    </citation>
    <scope>NUCLEOTIDE SEQUENCE [LARGE SCALE GENOMIC DNA]</scope>
    <source>
        <strain evidence="2 3">KCTC 3810</strain>
    </source>
</reference>
<dbReference type="EMBL" id="LVVL01000001">
    <property type="protein sequence ID" value="OAN15415.1"/>
    <property type="molecule type" value="Genomic_DNA"/>
</dbReference>
<keyword evidence="1" id="KW-0812">Transmembrane</keyword>
<organism evidence="2 3">
    <name type="scientific">Exiguobacterium undae</name>
    <dbReference type="NCBI Taxonomy" id="169177"/>
    <lineage>
        <taxon>Bacteria</taxon>
        <taxon>Bacillati</taxon>
        <taxon>Bacillota</taxon>
        <taxon>Bacilli</taxon>
        <taxon>Bacillales</taxon>
        <taxon>Bacillales Family XII. Incertae Sedis</taxon>
        <taxon>Exiguobacterium</taxon>
    </lineage>
</organism>
<feature type="transmembrane region" description="Helical" evidence="1">
    <location>
        <begin position="20"/>
        <end position="38"/>
    </location>
</feature>
<dbReference type="Proteomes" id="UP000078447">
    <property type="component" value="Unassembled WGS sequence"/>
</dbReference>
<feature type="transmembrane region" description="Helical" evidence="1">
    <location>
        <begin position="210"/>
        <end position="228"/>
    </location>
</feature>
<evidence type="ECO:0000313" key="3">
    <source>
        <dbReference type="Proteomes" id="UP000078447"/>
    </source>
</evidence>
<feature type="transmembrane region" description="Helical" evidence="1">
    <location>
        <begin position="50"/>
        <end position="72"/>
    </location>
</feature>
<evidence type="ECO:0000256" key="1">
    <source>
        <dbReference type="SAM" id="Phobius"/>
    </source>
</evidence>
<gene>
    <name evidence="2" type="ORF">A3783_05625</name>
</gene>
<name>A0ABX2VC46_9BACL</name>
<dbReference type="RefSeq" id="WP_028106251.1">
    <property type="nucleotide sequence ID" value="NZ_CP085018.1"/>
</dbReference>
<sequence>MHAIQSYFILYLKIMVTDKIPFLWTIGLPLVLALAYGTQNDFTYADFLSFIPLFWGYIILSTYLNGIGLQLARMRERGLMKTYIMISGDKLSCILAMILVQVVFAAVSLVFFTVTVSLVTGFFSFQLIGLSLLVLLGSLPLAFASTLLTLVPFKISSMATLANIVMYPLFLVSTRQSEQWFSYLNPFYTIRQLSFEILHFFKDLDVSVDGLTLLLALILYLLSGLFAIKRFNLLSILTR</sequence>
<feature type="transmembrane region" description="Helical" evidence="1">
    <location>
        <begin position="155"/>
        <end position="173"/>
    </location>
</feature>
<evidence type="ECO:0008006" key="4">
    <source>
        <dbReference type="Google" id="ProtNLM"/>
    </source>
</evidence>
<proteinExistence type="predicted"/>